<evidence type="ECO:0000313" key="1">
    <source>
        <dbReference type="EMBL" id="ENV08231.1"/>
    </source>
</evidence>
<reference evidence="1 2" key="1">
    <citation type="submission" date="2013-02" db="EMBL/GenBank/DDBJ databases">
        <title>The Genome Sequence of Acinetobacter sp. CIP 56.2.</title>
        <authorList>
            <consortium name="The Broad Institute Genome Sequencing Platform"/>
            <consortium name="The Broad Institute Genome Sequencing Center for Infectious Disease"/>
            <person name="Cerqueira G."/>
            <person name="Feldgarden M."/>
            <person name="Courvalin P."/>
            <person name="Perichon B."/>
            <person name="Grillot-Courvalin C."/>
            <person name="Clermont D."/>
            <person name="Rocha E."/>
            <person name="Yoon E.-J."/>
            <person name="Nemec A."/>
            <person name="Walker B."/>
            <person name="Young S.K."/>
            <person name="Zeng Q."/>
            <person name="Gargeya S."/>
            <person name="Fitzgerald M."/>
            <person name="Haas B."/>
            <person name="Abouelleil A."/>
            <person name="Alvarado L."/>
            <person name="Arachchi H.M."/>
            <person name="Berlin A.M."/>
            <person name="Chapman S.B."/>
            <person name="Dewar J."/>
            <person name="Goldberg J."/>
            <person name="Griggs A."/>
            <person name="Gujja S."/>
            <person name="Hansen M."/>
            <person name="Howarth C."/>
            <person name="Imamovic A."/>
            <person name="Larimer J."/>
            <person name="McCowan C."/>
            <person name="Murphy C."/>
            <person name="Neiman D."/>
            <person name="Pearson M."/>
            <person name="Priest M."/>
            <person name="Roberts A."/>
            <person name="Saif S."/>
            <person name="Shea T."/>
            <person name="Sisk P."/>
            <person name="Sykes S."/>
            <person name="Wortman J."/>
            <person name="Nusbaum C."/>
            <person name="Birren B."/>
        </authorList>
    </citation>
    <scope>NUCLEOTIDE SEQUENCE [LARGE SCALE GENOMIC DNA]</scope>
    <source>
        <strain evidence="1 2">CIP 56.2</strain>
    </source>
</reference>
<comment type="caution">
    <text evidence="1">The sequence shown here is derived from an EMBL/GenBank/DDBJ whole genome shotgun (WGS) entry which is preliminary data.</text>
</comment>
<dbReference type="HOGENOM" id="CLU_3401712_0_0_6"/>
<sequence length="30" mass="3340">MQFKSLDRIECVGGEVNLVFTSTVIVVLKN</sequence>
<proteinExistence type="predicted"/>
<accession>N8W8C4</accession>
<organism evidence="1 2">
    <name type="scientific">Acinetobacter higginsii</name>
    <dbReference type="NCBI Taxonomy" id="70347"/>
    <lineage>
        <taxon>Bacteria</taxon>
        <taxon>Pseudomonadati</taxon>
        <taxon>Pseudomonadota</taxon>
        <taxon>Gammaproteobacteria</taxon>
        <taxon>Moraxellales</taxon>
        <taxon>Moraxellaceae</taxon>
        <taxon>Acinetobacter</taxon>
    </lineage>
</organism>
<gene>
    <name evidence="1" type="ORF">F966_04099</name>
</gene>
<protein>
    <submittedName>
        <fullName evidence="1">Uncharacterized protein</fullName>
    </submittedName>
</protein>
<evidence type="ECO:0000313" key="2">
    <source>
        <dbReference type="Proteomes" id="UP000013209"/>
    </source>
</evidence>
<dbReference type="STRING" id="1144672.F966_04099"/>
<dbReference type="AlphaFoldDB" id="N8W8C4"/>
<dbReference type="EMBL" id="APPH01000020">
    <property type="protein sequence ID" value="ENV08231.1"/>
    <property type="molecule type" value="Genomic_DNA"/>
</dbReference>
<dbReference type="Proteomes" id="UP000013209">
    <property type="component" value="Unassembled WGS sequence"/>
</dbReference>
<name>N8W8C4_9GAMM</name>